<sequence>MIPIATGLLVHGYENNGIIFLHQGWPSPPRFSHCFKL</sequence>
<name>A0A0E9UH58_ANGAN</name>
<reference evidence="1" key="2">
    <citation type="journal article" date="2015" name="Fish Shellfish Immunol.">
        <title>Early steps in the European eel (Anguilla anguilla)-Vibrio vulnificus interaction in the gills: Role of the RtxA13 toxin.</title>
        <authorList>
            <person name="Callol A."/>
            <person name="Pajuelo D."/>
            <person name="Ebbesson L."/>
            <person name="Teles M."/>
            <person name="MacKenzie S."/>
            <person name="Amaro C."/>
        </authorList>
    </citation>
    <scope>NUCLEOTIDE SEQUENCE</scope>
</reference>
<accession>A0A0E9UH58</accession>
<dbReference type="AlphaFoldDB" id="A0A0E9UH58"/>
<proteinExistence type="predicted"/>
<dbReference type="EMBL" id="GBXM01044294">
    <property type="protein sequence ID" value="JAH64283.1"/>
    <property type="molecule type" value="Transcribed_RNA"/>
</dbReference>
<protein>
    <submittedName>
        <fullName evidence="1">Uncharacterized protein</fullName>
    </submittedName>
</protein>
<reference evidence="1" key="1">
    <citation type="submission" date="2014-11" db="EMBL/GenBank/DDBJ databases">
        <authorList>
            <person name="Amaro Gonzalez C."/>
        </authorList>
    </citation>
    <scope>NUCLEOTIDE SEQUENCE</scope>
</reference>
<organism evidence="1">
    <name type="scientific">Anguilla anguilla</name>
    <name type="common">European freshwater eel</name>
    <name type="synonym">Muraena anguilla</name>
    <dbReference type="NCBI Taxonomy" id="7936"/>
    <lineage>
        <taxon>Eukaryota</taxon>
        <taxon>Metazoa</taxon>
        <taxon>Chordata</taxon>
        <taxon>Craniata</taxon>
        <taxon>Vertebrata</taxon>
        <taxon>Euteleostomi</taxon>
        <taxon>Actinopterygii</taxon>
        <taxon>Neopterygii</taxon>
        <taxon>Teleostei</taxon>
        <taxon>Anguilliformes</taxon>
        <taxon>Anguillidae</taxon>
        <taxon>Anguilla</taxon>
    </lineage>
</organism>
<evidence type="ECO:0000313" key="1">
    <source>
        <dbReference type="EMBL" id="JAH64283.1"/>
    </source>
</evidence>